<dbReference type="InterPro" id="IPR015797">
    <property type="entry name" value="NUDIX_hydrolase-like_dom_sf"/>
</dbReference>
<dbReference type="InterPro" id="IPR000086">
    <property type="entry name" value="NUDIX_hydrolase_dom"/>
</dbReference>
<dbReference type="Pfam" id="PF00293">
    <property type="entry name" value="NUDIX"/>
    <property type="match status" value="1"/>
</dbReference>
<comment type="similarity">
    <text evidence="3">Belongs to the Nudix hydrolase family.</text>
</comment>
<dbReference type="Proteomes" id="UP000199050">
    <property type="component" value="Unassembled WGS sequence"/>
</dbReference>
<dbReference type="Gene3D" id="3.90.79.10">
    <property type="entry name" value="Nucleoside Triphosphate Pyrophosphohydrolase"/>
    <property type="match status" value="1"/>
</dbReference>
<dbReference type="PROSITE" id="PS00893">
    <property type="entry name" value="NUDIX_BOX"/>
    <property type="match status" value="1"/>
</dbReference>
<dbReference type="InterPro" id="IPR020084">
    <property type="entry name" value="NUDIX_hydrolase_CS"/>
</dbReference>
<comment type="cofactor">
    <cofactor evidence="1">
        <name>Mg(2+)</name>
        <dbReference type="ChEBI" id="CHEBI:18420"/>
    </cofactor>
</comment>
<gene>
    <name evidence="5" type="ORF">SAMN05216192_106163</name>
</gene>
<evidence type="ECO:0000256" key="2">
    <source>
        <dbReference type="ARBA" id="ARBA00022801"/>
    </source>
</evidence>
<proteinExistence type="inferred from homology"/>
<evidence type="ECO:0000256" key="3">
    <source>
        <dbReference type="RuleBase" id="RU003476"/>
    </source>
</evidence>
<dbReference type="EMBL" id="FNDX01000006">
    <property type="protein sequence ID" value="SDI56132.1"/>
    <property type="molecule type" value="Genomic_DNA"/>
</dbReference>
<dbReference type="CDD" id="cd02883">
    <property type="entry name" value="NUDIX_Hydrolase"/>
    <property type="match status" value="1"/>
</dbReference>
<dbReference type="InterPro" id="IPR020476">
    <property type="entry name" value="Nudix_hydrolase"/>
</dbReference>
<name>A0A1G8LKA5_9BACL</name>
<evidence type="ECO:0000259" key="4">
    <source>
        <dbReference type="PROSITE" id="PS51462"/>
    </source>
</evidence>
<dbReference type="RefSeq" id="WP_090713589.1">
    <property type="nucleotide sequence ID" value="NZ_CBCSKY010000005.1"/>
</dbReference>
<reference evidence="6" key="1">
    <citation type="submission" date="2016-10" db="EMBL/GenBank/DDBJ databases">
        <authorList>
            <person name="Varghese N."/>
            <person name="Submissions S."/>
        </authorList>
    </citation>
    <scope>NUCLEOTIDE SEQUENCE [LARGE SCALE GENOMIC DNA]</scope>
    <source>
        <strain evidence="6">CGMCC 1.11012</strain>
    </source>
</reference>
<evidence type="ECO:0000256" key="1">
    <source>
        <dbReference type="ARBA" id="ARBA00001946"/>
    </source>
</evidence>
<dbReference type="STRING" id="1174501.SAMN05216192_106163"/>
<evidence type="ECO:0000313" key="5">
    <source>
        <dbReference type="EMBL" id="SDI56132.1"/>
    </source>
</evidence>
<keyword evidence="6" id="KW-1185">Reference proteome</keyword>
<organism evidence="5 6">
    <name type="scientific">Paenibacillus typhae</name>
    <dbReference type="NCBI Taxonomy" id="1174501"/>
    <lineage>
        <taxon>Bacteria</taxon>
        <taxon>Bacillati</taxon>
        <taxon>Bacillota</taxon>
        <taxon>Bacilli</taxon>
        <taxon>Bacillales</taxon>
        <taxon>Paenibacillaceae</taxon>
        <taxon>Paenibacillus</taxon>
    </lineage>
</organism>
<dbReference type="GO" id="GO:0016787">
    <property type="term" value="F:hydrolase activity"/>
    <property type="evidence" value="ECO:0007669"/>
    <property type="project" value="UniProtKB-KW"/>
</dbReference>
<dbReference type="OrthoDB" id="9816289at2"/>
<keyword evidence="2 3" id="KW-0378">Hydrolase</keyword>
<dbReference type="AlphaFoldDB" id="A0A1G8LKA5"/>
<dbReference type="SUPFAM" id="SSF55811">
    <property type="entry name" value="Nudix"/>
    <property type="match status" value="1"/>
</dbReference>
<feature type="domain" description="Nudix hydrolase" evidence="4">
    <location>
        <begin position="5"/>
        <end position="136"/>
    </location>
</feature>
<accession>A0A1G8LKA5</accession>
<evidence type="ECO:0000313" key="6">
    <source>
        <dbReference type="Proteomes" id="UP000199050"/>
    </source>
</evidence>
<dbReference type="PRINTS" id="PR00502">
    <property type="entry name" value="NUDIXFAMILY"/>
</dbReference>
<protein>
    <submittedName>
        <fullName evidence="5">ADP-ribose pyrophosphatase YjhB, NUDIX family</fullName>
    </submittedName>
</protein>
<dbReference type="PANTHER" id="PTHR43046">
    <property type="entry name" value="GDP-MANNOSE MANNOSYL HYDROLASE"/>
    <property type="match status" value="1"/>
</dbReference>
<dbReference type="PANTHER" id="PTHR43046:SF14">
    <property type="entry name" value="MUTT_NUDIX FAMILY PROTEIN"/>
    <property type="match status" value="1"/>
</dbReference>
<dbReference type="PROSITE" id="PS51462">
    <property type="entry name" value="NUDIX"/>
    <property type="match status" value="1"/>
</dbReference>
<sequence length="160" mass="17931">MVWPMHIVAVSGIVENEEGQILLVKTYRGGWVCPGGQVEIGENLLDALIREINEESGIDVIVSQLYGVVSNTGVHKWYDGVTTVPTKVMLDFICKPVGGELRTSDETSDCRWVAKDQVLEMITAPAIRARYQAYLDFNGKTQYMDYVTKPDFEVKLSRTI</sequence>